<dbReference type="Proteomes" id="UP000011087">
    <property type="component" value="Unassembled WGS sequence"/>
</dbReference>
<evidence type="ECO:0000313" key="10">
    <source>
        <dbReference type="Proteomes" id="UP000011087"/>
    </source>
</evidence>
<sequence length="479" mass="53286">PVTVLSGFLGAGKTTLLQKMLSGKGGLKVGVVVNDLAAINIDSKLVKTDGIRQKVQQDGSGVDTDVIEMQNGCACCSASDDLIESLGKLLLVAAERGEKFDRLVIEGSGVTEPKNIRKQFFELELVEHPITQYCKLQNMITVVDSGNFLPIYNSADPLLLKSELVEESALEMQAMRKVASLLTEQVEVADYILLNKQDTVTPEKNEELKAVVNALNPTATVLPCSYGDVDVGVVFGSKKKQWAAEGDEEMDFKRTVAQIQSEMSAACSDPDCKDPTHKHSVDPTHKHSVVAKEECKDADCKDPTHKHSVVAKEECSDPNCNDPTHSHSKVVESPQSKFGITSFVYSRRRPFDTERVKAAIMKLPIVGNPAIDNEEQDHENKKSPMFRVLRSKGFMWVSTKHDEPLFWSQAGRFFELKDFGKFWASTDLRWWPDDEISLRDIARDFGGPENKWGDRRQEIVFIGPEIDRAGIETILDECL</sequence>
<dbReference type="InterPro" id="IPR036627">
    <property type="entry name" value="CobW-likC_sf"/>
</dbReference>
<evidence type="ECO:0000256" key="4">
    <source>
        <dbReference type="ARBA" id="ARBA00023186"/>
    </source>
</evidence>
<name>L1IDV4_GUITC</name>
<proteinExistence type="inferred from homology"/>
<dbReference type="HOGENOM" id="CLU_017452_2_0_1"/>
<keyword evidence="2" id="KW-0547">Nucleotide-binding</keyword>
<comment type="catalytic activity">
    <reaction evidence="6">
        <text>GTP + H2O = GDP + phosphate + H(+)</text>
        <dbReference type="Rhea" id="RHEA:19669"/>
        <dbReference type="ChEBI" id="CHEBI:15377"/>
        <dbReference type="ChEBI" id="CHEBI:15378"/>
        <dbReference type="ChEBI" id="CHEBI:37565"/>
        <dbReference type="ChEBI" id="CHEBI:43474"/>
        <dbReference type="ChEBI" id="CHEBI:58189"/>
    </reaction>
    <physiologicalReaction direction="left-to-right" evidence="6">
        <dbReference type="Rhea" id="RHEA:19670"/>
    </physiologicalReaction>
</comment>
<dbReference type="InterPro" id="IPR051927">
    <property type="entry name" value="Zn_Chap_cDPG_Synth"/>
</dbReference>
<evidence type="ECO:0000256" key="3">
    <source>
        <dbReference type="ARBA" id="ARBA00022801"/>
    </source>
</evidence>
<evidence type="ECO:0000256" key="1">
    <source>
        <dbReference type="ARBA" id="ARBA00004229"/>
    </source>
</evidence>
<dbReference type="PANTHER" id="PTHR43603">
    <property type="entry name" value="COBW DOMAIN-CONTAINING PROTEIN DDB_G0274527"/>
    <property type="match status" value="1"/>
</dbReference>
<protein>
    <recommendedName>
        <fullName evidence="7">CobW C-terminal domain-containing protein</fullName>
    </recommendedName>
</protein>
<dbReference type="Gene3D" id="3.40.50.300">
    <property type="entry name" value="P-loop containing nucleotide triphosphate hydrolases"/>
    <property type="match status" value="1"/>
</dbReference>
<evidence type="ECO:0000256" key="6">
    <source>
        <dbReference type="ARBA" id="ARBA00049117"/>
    </source>
</evidence>
<dbReference type="AlphaFoldDB" id="L1IDV4"/>
<dbReference type="EMBL" id="JH993109">
    <property type="protein sequence ID" value="EKX34446.1"/>
    <property type="molecule type" value="Genomic_DNA"/>
</dbReference>
<reference evidence="10" key="2">
    <citation type="submission" date="2012-11" db="EMBL/GenBank/DDBJ databases">
        <authorList>
            <person name="Kuo A."/>
            <person name="Curtis B.A."/>
            <person name="Tanifuji G."/>
            <person name="Burki F."/>
            <person name="Gruber A."/>
            <person name="Irimia M."/>
            <person name="Maruyama S."/>
            <person name="Arias M.C."/>
            <person name="Ball S.G."/>
            <person name="Gile G.H."/>
            <person name="Hirakawa Y."/>
            <person name="Hopkins J.F."/>
            <person name="Rensing S.A."/>
            <person name="Schmutz J."/>
            <person name="Symeonidi A."/>
            <person name="Elias M."/>
            <person name="Eveleigh R.J."/>
            <person name="Herman E.K."/>
            <person name="Klute M.J."/>
            <person name="Nakayama T."/>
            <person name="Obornik M."/>
            <person name="Reyes-Prieto A."/>
            <person name="Armbrust E.V."/>
            <person name="Aves S.J."/>
            <person name="Beiko R.G."/>
            <person name="Coutinho P."/>
            <person name="Dacks J.B."/>
            <person name="Durnford D.G."/>
            <person name="Fast N.M."/>
            <person name="Green B.R."/>
            <person name="Grisdale C."/>
            <person name="Hempe F."/>
            <person name="Henrissat B."/>
            <person name="Hoppner M.P."/>
            <person name="Ishida K.-I."/>
            <person name="Kim E."/>
            <person name="Koreny L."/>
            <person name="Kroth P.G."/>
            <person name="Liu Y."/>
            <person name="Malik S.-B."/>
            <person name="Maier U.G."/>
            <person name="McRose D."/>
            <person name="Mock T."/>
            <person name="Neilson J.A."/>
            <person name="Onodera N.T."/>
            <person name="Poole A.M."/>
            <person name="Pritham E.J."/>
            <person name="Richards T.A."/>
            <person name="Rocap G."/>
            <person name="Roy S.W."/>
            <person name="Sarai C."/>
            <person name="Schaack S."/>
            <person name="Shirato S."/>
            <person name="Slamovits C.H."/>
            <person name="Spencer D.F."/>
            <person name="Suzuki S."/>
            <person name="Worden A.Z."/>
            <person name="Zauner S."/>
            <person name="Barry K."/>
            <person name="Bell C."/>
            <person name="Bharti A.K."/>
            <person name="Crow J.A."/>
            <person name="Grimwood J."/>
            <person name="Kramer R."/>
            <person name="Lindquist E."/>
            <person name="Lucas S."/>
            <person name="Salamov A."/>
            <person name="McFadden G.I."/>
            <person name="Lane C.E."/>
            <person name="Keeling P.J."/>
            <person name="Gray M.W."/>
            <person name="Grigoriev I.V."/>
            <person name="Archibald J.M."/>
        </authorList>
    </citation>
    <scope>NUCLEOTIDE SEQUENCE</scope>
    <source>
        <strain evidence="10">CCMP2712</strain>
    </source>
</reference>
<reference evidence="8 10" key="1">
    <citation type="journal article" date="2012" name="Nature">
        <title>Algal genomes reveal evolutionary mosaicism and the fate of nucleomorphs.</title>
        <authorList>
            <consortium name="DOE Joint Genome Institute"/>
            <person name="Curtis B.A."/>
            <person name="Tanifuji G."/>
            <person name="Burki F."/>
            <person name="Gruber A."/>
            <person name="Irimia M."/>
            <person name="Maruyama S."/>
            <person name="Arias M.C."/>
            <person name="Ball S.G."/>
            <person name="Gile G.H."/>
            <person name="Hirakawa Y."/>
            <person name="Hopkins J.F."/>
            <person name="Kuo A."/>
            <person name="Rensing S.A."/>
            <person name="Schmutz J."/>
            <person name="Symeonidi A."/>
            <person name="Elias M."/>
            <person name="Eveleigh R.J."/>
            <person name="Herman E.K."/>
            <person name="Klute M.J."/>
            <person name="Nakayama T."/>
            <person name="Obornik M."/>
            <person name="Reyes-Prieto A."/>
            <person name="Armbrust E.V."/>
            <person name="Aves S.J."/>
            <person name="Beiko R.G."/>
            <person name="Coutinho P."/>
            <person name="Dacks J.B."/>
            <person name="Durnford D.G."/>
            <person name="Fast N.M."/>
            <person name="Green B.R."/>
            <person name="Grisdale C.J."/>
            <person name="Hempel F."/>
            <person name="Henrissat B."/>
            <person name="Hoppner M.P."/>
            <person name="Ishida K."/>
            <person name="Kim E."/>
            <person name="Koreny L."/>
            <person name="Kroth P.G."/>
            <person name="Liu Y."/>
            <person name="Malik S.B."/>
            <person name="Maier U.G."/>
            <person name="McRose D."/>
            <person name="Mock T."/>
            <person name="Neilson J.A."/>
            <person name="Onodera N.T."/>
            <person name="Poole A.M."/>
            <person name="Pritham E.J."/>
            <person name="Richards T.A."/>
            <person name="Rocap G."/>
            <person name="Roy S.W."/>
            <person name="Sarai C."/>
            <person name="Schaack S."/>
            <person name="Shirato S."/>
            <person name="Slamovits C.H."/>
            <person name="Spencer D.F."/>
            <person name="Suzuki S."/>
            <person name="Worden A.Z."/>
            <person name="Zauner S."/>
            <person name="Barry K."/>
            <person name="Bell C."/>
            <person name="Bharti A.K."/>
            <person name="Crow J.A."/>
            <person name="Grimwood J."/>
            <person name="Kramer R."/>
            <person name="Lindquist E."/>
            <person name="Lucas S."/>
            <person name="Salamov A."/>
            <person name="McFadden G.I."/>
            <person name="Lane C.E."/>
            <person name="Keeling P.J."/>
            <person name="Gray M.W."/>
            <person name="Grigoriev I.V."/>
            <person name="Archibald J.M."/>
        </authorList>
    </citation>
    <scope>NUCLEOTIDE SEQUENCE</scope>
    <source>
        <strain evidence="8 10">CCMP2712</strain>
    </source>
</reference>
<dbReference type="Pfam" id="PF02492">
    <property type="entry name" value="cobW"/>
    <property type="match status" value="1"/>
</dbReference>
<dbReference type="PaxDb" id="55529-EKX34446"/>
<dbReference type="SMART" id="SM00833">
    <property type="entry name" value="CobW_C"/>
    <property type="match status" value="1"/>
</dbReference>
<dbReference type="InterPro" id="IPR011629">
    <property type="entry name" value="CobW-like_C"/>
</dbReference>
<keyword evidence="4" id="KW-0143">Chaperone</keyword>
<reference evidence="9" key="3">
    <citation type="submission" date="2015-06" db="UniProtKB">
        <authorList>
            <consortium name="EnsemblProtists"/>
        </authorList>
    </citation>
    <scope>IDENTIFICATION</scope>
</reference>
<dbReference type="PANTHER" id="PTHR43603:SF1">
    <property type="entry name" value="ZINC-REGULATED GTPASE METALLOPROTEIN ACTIVATOR 1"/>
    <property type="match status" value="1"/>
</dbReference>
<dbReference type="SUPFAM" id="SSF52540">
    <property type="entry name" value="P-loop containing nucleoside triphosphate hydrolases"/>
    <property type="match status" value="1"/>
</dbReference>
<feature type="domain" description="CobW C-terminal" evidence="7">
    <location>
        <begin position="340"/>
        <end position="479"/>
    </location>
</feature>
<dbReference type="GO" id="GO:0009507">
    <property type="term" value="C:chloroplast"/>
    <property type="evidence" value="ECO:0007669"/>
    <property type="project" value="UniProtKB-SubCell"/>
</dbReference>
<dbReference type="GO" id="GO:0000166">
    <property type="term" value="F:nucleotide binding"/>
    <property type="evidence" value="ECO:0007669"/>
    <property type="project" value="UniProtKB-KW"/>
</dbReference>
<evidence type="ECO:0000313" key="9">
    <source>
        <dbReference type="EnsemblProtists" id="EKX34446"/>
    </source>
</evidence>
<feature type="non-terminal residue" evidence="8">
    <location>
        <position position="1"/>
    </location>
</feature>
<gene>
    <name evidence="8" type="ORF">GUITHDRAFT_57042</name>
</gene>
<dbReference type="InterPro" id="IPR003495">
    <property type="entry name" value="CobW/HypB/UreG_nucleotide-bd"/>
</dbReference>
<dbReference type="SUPFAM" id="SSF90002">
    <property type="entry name" value="Hypothetical protein YjiA, C-terminal domain"/>
    <property type="match status" value="1"/>
</dbReference>
<evidence type="ECO:0000313" key="8">
    <source>
        <dbReference type="EMBL" id="EKX34446.1"/>
    </source>
</evidence>
<evidence type="ECO:0000259" key="7">
    <source>
        <dbReference type="SMART" id="SM00833"/>
    </source>
</evidence>
<comment type="similarity">
    <text evidence="5">Belongs to the SIMIBI class G3E GTPase family. ZNG1 subfamily.</text>
</comment>
<dbReference type="KEGG" id="gtt:GUITHDRAFT_57042"/>
<evidence type="ECO:0000256" key="2">
    <source>
        <dbReference type="ARBA" id="ARBA00022741"/>
    </source>
</evidence>
<dbReference type="RefSeq" id="XP_005821426.1">
    <property type="nucleotide sequence ID" value="XM_005821369.1"/>
</dbReference>
<dbReference type="STRING" id="905079.L1IDV4"/>
<dbReference type="GO" id="GO:0016787">
    <property type="term" value="F:hydrolase activity"/>
    <property type="evidence" value="ECO:0007669"/>
    <property type="project" value="UniProtKB-KW"/>
</dbReference>
<keyword evidence="10" id="KW-1185">Reference proteome</keyword>
<feature type="non-terminal residue" evidence="8">
    <location>
        <position position="479"/>
    </location>
</feature>
<dbReference type="GeneID" id="17291173"/>
<evidence type="ECO:0000256" key="5">
    <source>
        <dbReference type="ARBA" id="ARBA00034320"/>
    </source>
</evidence>
<accession>L1IDV4</accession>
<dbReference type="Pfam" id="PF07683">
    <property type="entry name" value="CobW_C"/>
    <property type="match status" value="1"/>
</dbReference>
<dbReference type="eggNOG" id="KOG2743">
    <property type="taxonomic scope" value="Eukaryota"/>
</dbReference>
<dbReference type="OrthoDB" id="272672at2759"/>
<comment type="subcellular location">
    <subcellularLocation>
        <location evidence="1">Plastid</location>
        <location evidence="1">Chloroplast</location>
    </subcellularLocation>
</comment>
<dbReference type="CDD" id="cd03112">
    <property type="entry name" value="CobW-like"/>
    <property type="match status" value="1"/>
</dbReference>
<keyword evidence="3" id="KW-0378">Hydrolase</keyword>
<dbReference type="EnsemblProtists" id="EKX34446">
    <property type="protein sequence ID" value="EKX34446"/>
    <property type="gene ID" value="GUITHDRAFT_57042"/>
</dbReference>
<organism evidence="8">
    <name type="scientific">Guillardia theta (strain CCMP2712)</name>
    <name type="common">Cryptophyte</name>
    <dbReference type="NCBI Taxonomy" id="905079"/>
    <lineage>
        <taxon>Eukaryota</taxon>
        <taxon>Cryptophyceae</taxon>
        <taxon>Pyrenomonadales</taxon>
        <taxon>Geminigeraceae</taxon>
        <taxon>Guillardia</taxon>
    </lineage>
</organism>
<dbReference type="OMA" id="MFNTHES"/>
<dbReference type="Gene3D" id="3.30.1220.10">
    <property type="entry name" value="CobW-like, C-terminal domain"/>
    <property type="match status" value="1"/>
</dbReference>
<dbReference type="InterPro" id="IPR027417">
    <property type="entry name" value="P-loop_NTPase"/>
</dbReference>